<evidence type="ECO:0000313" key="3">
    <source>
        <dbReference type="Proteomes" id="UP001068021"/>
    </source>
</evidence>
<dbReference type="AlphaFoldDB" id="A0A9E5DP63"/>
<accession>A0A9E5DP63</accession>
<reference evidence="2" key="1">
    <citation type="submission" date="2022-12" db="EMBL/GenBank/DDBJ databases">
        <title>Reclassification of two methanogenic archaea species isolated from the Kolyma lowland permafrost.</title>
        <authorList>
            <person name="Trubitsyn V.E."/>
            <person name="Rivkina E.M."/>
            <person name="Shcherbakova V.A."/>
        </authorList>
    </citation>
    <scope>NUCLEOTIDE SEQUENCE</scope>
    <source>
        <strain evidence="1">M2</strain>
        <strain evidence="2">MK4</strain>
    </source>
</reference>
<name>A0A9E5DP63_9EURY</name>
<dbReference type="EMBL" id="JAPVES010000030">
    <property type="protein sequence ID" value="MCZ3373606.1"/>
    <property type="molecule type" value="Genomic_DNA"/>
</dbReference>
<sequence>MKKELAIFIMAFVVSMSFIGAVAAVDQGQWQGHGKWQGGHGKWMGGHGSSWWKWRHHNRWWKWRHHNRWWKWRHHNRWWR</sequence>
<evidence type="ECO:0000313" key="2">
    <source>
        <dbReference type="EMBL" id="MCZ3373606.1"/>
    </source>
</evidence>
<gene>
    <name evidence="2" type="ORF">O3H35_13235</name>
    <name evidence="1" type="ORF">O3H54_15255</name>
</gene>
<proteinExistence type="predicted"/>
<dbReference type="Proteomes" id="UP001074446">
    <property type="component" value="Unassembled WGS sequence"/>
</dbReference>
<protein>
    <submittedName>
        <fullName evidence="2">Uncharacterized protein</fullName>
    </submittedName>
</protein>
<dbReference type="Proteomes" id="UP001068021">
    <property type="component" value="Unassembled WGS sequence"/>
</dbReference>
<keyword evidence="3" id="KW-1185">Reference proteome</keyword>
<evidence type="ECO:0000313" key="1">
    <source>
        <dbReference type="EMBL" id="MCZ3367246.1"/>
    </source>
</evidence>
<dbReference type="EMBL" id="JAPVER010000020">
    <property type="protein sequence ID" value="MCZ3367246.1"/>
    <property type="molecule type" value="Genomic_DNA"/>
</dbReference>
<comment type="caution">
    <text evidence="2">The sequence shown here is derived from an EMBL/GenBank/DDBJ whole genome shotgun (WGS) entry which is preliminary data.</text>
</comment>
<dbReference type="RefSeq" id="WP_048082499.1">
    <property type="nucleotide sequence ID" value="NZ_JAPVER010000020.1"/>
</dbReference>
<organism evidence="2">
    <name type="scientific">Methanobacterium veterum</name>
    <dbReference type="NCBI Taxonomy" id="408577"/>
    <lineage>
        <taxon>Archaea</taxon>
        <taxon>Methanobacteriati</taxon>
        <taxon>Methanobacteriota</taxon>
        <taxon>Methanomada group</taxon>
        <taxon>Methanobacteria</taxon>
        <taxon>Methanobacteriales</taxon>
        <taxon>Methanobacteriaceae</taxon>
        <taxon>Methanobacterium</taxon>
    </lineage>
</organism>